<dbReference type="PANTHER" id="PTHR47618:SF1">
    <property type="entry name" value="BIFUNCTIONAL OLIGORIBONUCLEASE AND PAP PHOSPHATASE NRNA"/>
    <property type="match status" value="1"/>
</dbReference>
<evidence type="ECO:0000313" key="2">
    <source>
        <dbReference type="Proteomes" id="UP000176501"/>
    </source>
</evidence>
<dbReference type="AlphaFoldDB" id="A0A1F7W806"/>
<name>A0A1F7W806_9BACT</name>
<evidence type="ECO:0000313" key="1">
    <source>
        <dbReference type="EMBL" id="OGL98910.1"/>
    </source>
</evidence>
<organism evidence="1 2">
    <name type="scientific">Candidatus Uhrbacteria bacterium RIFOXYB2_FULL_57_15</name>
    <dbReference type="NCBI Taxonomy" id="1802422"/>
    <lineage>
        <taxon>Bacteria</taxon>
        <taxon>Candidatus Uhriibacteriota</taxon>
    </lineage>
</organism>
<accession>A0A1F7W806</accession>
<reference evidence="1 2" key="1">
    <citation type="journal article" date="2016" name="Nat. Commun.">
        <title>Thousands of microbial genomes shed light on interconnected biogeochemical processes in an aquifer system.</title>
        <authorList>
            <person name="Anantharaman K."/>
            <person name="Brown C.T."/>
            <person name="Hug L.A."/>
            <person name="Sharon I."/>
            <person name="Castelle C.J."/>
            <person name="Probst A.J."/>
            <person name="Thomas B.C."/>
            <person name="Singh A."/>
            <person name="Wilkins M.J."/>
            <person name="Karaoz U."/>
            <person name="Brodie E.L."/>
            <person name="Williams K.H."/>
            <person name="Hubbard S.S."/>
            <person name="Banfield J.F."/>
        </authorList>
    </citation>
    <scope>NUCLEOTIDE SEQUENCE [LARGE SCALE GENOMIC DNA]</scope>
</reference>
<dbReference type="SUPFAM" id="SSF64182">
    <property type="entry name" value="DHH phosphoesterases"/>
    <property type="match status" value="1"/>
</dbReference>
<comment type="caution">
    <text evidence="1">The sequence shown here is derived from an EMBL/GenBank/DDBJ whole genome shotgun (WGS) entry which is preliminary data.</text>
</comment>
<gene>
    <name evidence="1" type="ORF">A2304_04125</name>
</gene>
<dbReference type="PANTHER" id="PTHR47618">
    <property type="entry name" value="BIFUNCTIONAL OLIGORIBONUCLEASE AND PAP PHOSPHATASE NRNA"/>
    <property type="match status" value="1"/>
</dbReference>
<dbReference type="Gene3D" id="3.90.1640.10">
    <property type="entry name" value="inorganic pyrophosphatase (n-terminal core)"/>
    <property type="match status" value="1"/>
</dbReference>
<dbReference type="EMBL" id="MGFE01000012">
    <property type="protein sequence ID" value="OGL98910.1"/>
    <property type="molecule type" value="Genomic_DNA"/>
</dbReference>
<dbReference type="InterPro" id="IPR051319">
    <property type="entry name" value="Oligoribo/pAp-PDE_c-di-AMP_PDE"/>
</dbReference>
<sequence>MFQSAFLSLFKDEEILLFSMLVRQQPRLVILVAQVDPDGIGSALGLAAIACHLGVEASIFYAGSFGHPQMIMLWEAFGLAGRICPVEAIDPGFPVALVDSSKTSDARFGERSLDPAIVIDHHGDAREVRMDRFHCVVPVGAASSLVACLGARLGVTFGRDVSTLLAMGIHTDTDGLTYVGTRPIDRYAYAWLMDTGDQELVHRISRFPMSERACTIVQRLLTHRSMYRGNILLSHPPSALEPTEGEYLAFAADILVRHEDARLVLALGVVGDHVRVSARTREPALPLPRILVHLFGPNSGAKECSGGALLDFPDGPRVGQRREDKFNEFLACLEGRLADLDLPS</sequence>
<dbReference type="InterPro" id="IPR038763">
    <property type="entry name" value="DHH_sf"/>
</dbReference>
<dbReference type="Proteomes" id="UP000176501">
    <property type="component" value="Unassembled WGS sequence"/>
</dbReference>
<protein>
    <submittedName>
        <fullName evidence="1">Uncharacterized protein</fullName>
    </submittedName>
</protein>
<proteinExistence type="predicted"/>